<dbReference type="CDD" id="cd09272">
    <property type="entry name" value="RNase_HI_RT_Ty1"/>
    <property type="match status" value="1"/>
</dbReference>
<feature type="compositionally biased region" description="Pro residues" evidence="3">
    <location>
        <begin position="65"/>
        <end position="76"/>
    </location>
</feature>
<name>A0A6L2MGN5_TANCI</name>
<dbReference type="InterPro" id="IPR013103">
    <property type="entry name" value="RVT_2"/>
</dbReference>
<evidence type="ECO:0000259" key="4">
    <source>
        <dbReference type="Pfam" id="PF07727"/>
    </source>
</evidence>
<dbReference type="EMBL" id="BKCJ010006581">
    <property type="protein sequence ID" value="GEU72880.1"/>
    <property type="molecule type" value="Genomic_DNA"/>
</dbReference>
<evidence type="ECO:0000256" key="3">
    <source>
        <dbReference type="SAM" id="MobiDB-lite"/>
    </source>
</evidence>
<dbReference type="Gene3D" id="3.30.420.10">
    <property type="entry name" value="Ribonuclease H-like superfamily/Ribonuclease H"/>
    <property type="match status" value="1"/>
</dbReference>
<feature type="domain" description="Reverse transcriptase Ty1/copia-type" evidence="4">
    <location>
        <begin position="445"/>
        <end position="539"/>
    </location>
</feature>
<evidence type="ECO:0000259" key="5">
    <source>
        <dbReference type="Pfam" id="PF13976"/>
    </source>
</evidence>
<evidence type="ECO:0000313" key="6">
    <source>
        <dbReference type="EMBL" id="GEU72880.1"/>
    </source>
</evidence>
<accession>A0A6L2MGN5</accession>
<evidence type="ECO:0008006" key="7">
    <source>
        <dbReference type="Google" id="ProtNLM"/>
    </source>
</evidence>
<dbReference type="Pfam" id="PF07727">
    <property type="entry name" value="RVT_2"/>
    <property type="match status" value="1"/>
</dbReference>
<reference evidence="6" key="1">
    <citation type="journal article" date="2019" name="Sci. Rep.">
        <title>Draft genome of Tanacetum cinerariifolium, the natural source of mosquito coil.</title>
        <authorList>
            <person name="Yamashiro T."/>
            <person name="Shiraishi A."/>
            <person name="Satake H."/>
            <person name="Nakayama K."/>
        </authorList>
    </citation>
    <scope>NUCLEOTIDE SEQUENCE</scope>
</reference>
<protein>
    <recommendedName>
        <fullName evidence="7">Retrotransposon protein, putative, Ty1-copia subclass</fullName>
    </recommendedName>
</protein>
<keyword evidence="1" id="KW-0479">Metal-binding</keyword>
<dbReference type="SUPFAM" id="SSF53098">
    <property type="entry name" value="Ribonuclease H-like"/>
    <property type="match status" value="1"/>
</dbReference>
<dbReference type="PANTHER" id="PTHR42648:SF27">
    <property type="entry name" value="RNA-DIRECTED DNA POLYMERASE"/>
    <property type="match status" value="1"/>
</dbReference>
<feature type="domain" description="GAG-pre-integrase" evidence="5">
    <location>
        <begin position="166"/>
        <end position="227"/>
    </location>
</feature>
<dbReference type="GO" id="GO:0016787">
    <property type="term" value="F:hydrolase activity"/>
    <property type="evidence" value="ECO:0007669"/>
    <property type="project" value="UniProtKB-KW"/>
</dbReference>
<proteinExistence type="predicted"/>
<dbReference type="PANTHER" id="PTHR42648">
    <property type="entry name" value="TRANSPOSASE, PUTATIVE-RELATED"/>
    <property type="match status" value="1"/>
</dbReference>
<sequence>MGKTVTELHAMLKLHEQTLPPKEVLPTLHAIRAGRIQKNQKKKSHKAAKGNQGKGKAKMGYAPVQAPPFAPKPKNPPTTKKDNLAKGVICYQCGKVGHWRRNFPIYLAKLMKKRSYLKELALQDGFVNRFENDNSIFIFRNNLIYFNAIPRNDIYEIVLSSPNTNDSFMYVVSSKRAKLNLDTALLWHCHLGHISKKRIEKLQHDRLLDSTDIKSFEKYVFCMYGKMARKPYSHQEKRATYIIRLIHTDEHRIIAHQIPLYMPQHNGVLKRRNRTLLDMVRSIMSQTTLPKSFWDYALESDARILNMVPTKQVDKTPYEVWHGKAPKMSYLKVWGCEELVKRNTLTKSDKLEPRAFKYIFNAEFFKNNIIDQEASGSLEDLEIIQEEDTHTSIDTSLNHKEDDQEIDEPQIDINPICRSTRTRRNSDRMCLYIDAEEHELGDLVHTYKARLVAKDFTQTPGIDYEETFSSVEDIRAIMILIARDAFYDYEIWQMDVKTAFHNRYLEEVYMEQPEDFVNQKFPNQRLQNIPYALAVGSIMYVVRCTHSDVAFAQNITSRFQQNPGEVHWTAVKNILKYICNTKDMFLVYGGDTKRELMVSCYTDAGYLTDADDMKLGVVLTIEEPINMYCDNIGAIAIAKDHGVTKGARHFRAKVHYLRETIEMGDVRIEKVDTYDNLADPFTKALAFPKHSELTKKIGMIPATSTTLVVNKKFVPPLDKCRKIPGALSRINQMIAWPYPKEIVFELEHGVDIVKEGLSHEKFSQGEVMQDLTASFDNIVKKLSQVDQEGTNEAAVKEGMNDVVQEEMIGVGHDTDYDASISGKEAHLETFMEVEDDFFQQDDTTDRILQDVRS</sequence>
<dbReference type="Pfam" id="PF13976">
    <property type="entry name" value="gag_pre-integrs"/>
    <property type="match status" value="1"/>
</dbReference>
<dbReference type="AlphaFoldDB" id="A0A6L2MGN5"/>
<comment type="caution">
    <text evidence="6">The sequence shown here is derived from an EMBL/GenBank/DDBJ whole genome shotgun (WGS) entry which is preliminary data.</text>
</comment>
<dbReference type="InterPro" id="IPR036397">
    <property type="entry name" value="RNaseH_sf"/>
</dbReference>
<dbReference type="InterPro" id="IPR012337">
    <property type="entry name" value="RNaseH-like_sf"/>
</dbReference>
<dbReference type="InterPro" id="IPR039537">
    <property type="entry name" value="Retrotran_Ty1/copia-like"/>
</dbReference>
<evidence type="ECO:0000256" key="2">
    <source>
        <dbReference type="ARBA" id="ARBA00022801"/>
    </source>
</evidence>
<organism evidence="6">
    <name type="scientific">Tanacetum cinerariifolium</name>
    <name type="common">Dalmatian daisy</name>
    <name type="synonym">Chrysanthemum cinerariifolium</name>
    <dbReference type="NCBI Taxonomy" id="118510"/>
    <lineage>
        <taxon>Eukaryota</taxon>
        <taxon>Viridiplantae</taxon>
        <taxon>Streptophyta</taxon>
        <taxon>Embryophyta</taxon>
        <taxon>Tracheophyta</taxon>
        <taxon>Spermatophyta</taxon>
        <taxon>Magnoliopsida</taxon>
        <taxon>eudicotyledons</taxon>
        <taxon>Gunneridae</taxon>
        <taxon>Pentapetalae</taxon>
        <taxon>asterids</taxon>
        <taxon>campanulids</taxon>
        <taxon>Asterales</taxon>
        <taxon>Asteraceae</taxon>
        <taxon>Asteroideae</taxon>
        <taxon>Anthemideae</taxon>
        <taxon>Anthemidinae</taxon>
        <taxon>Tanacetum</taxon>
    </lineage>
</organism>
<keyword evidence="2" id="KW-0378">Hydrolase</keyword>
<feature type="compositionally biased region" description="Basic residues" evidence="3">
    <location>
        <begin position="38"/>
        <end position="48"/>
    </location>
</feature>
<evidence type="ECO:0000256" key="1">
    <source>
        <dbReference type="ARBA" id="ARBA00022723"/>
    </source>
</evidence>
<gene>
    <name evidence="6" type="ORF">Tci_044858</name>
</gene>
<feature type="region of interest" description="Disordered" evidence="3">
    <location>
        <begin position="35"/>
        <end position="81"/>
    </location>
</feature>
<dbReference type="InterPro" id="IPR025724">
    <property type="entry name" value="GAG-pre-integrase_dom"/>
</dbReference>
<dbReference type="GO" id="GO:0046872">
    <property type="term" value="F:metal ion binding"/>
    <property type="evidence" value="ECO:0007669"/>
    <property type="project" value="UniProtKB-KW"/>
</dbReference>
<dbReference type="GO" id="GO:0003676">
    <property type="term" value="F:nucleic acid binding"/>
    <property type="evidence" value="ECO:0007669"/>
    <property type="project" value="InterPro"/>
</dbReference>